<dbReference type="EMBL" id="CAEKDK010000003">
    <property type="protein sequence ID" value="CAB4272139.1"/>
    <property type="molecule type" value="Genomic_DNA"/>
</dbReference>
<dbReference type="AlphaFoldDB" id="A0A6J5U7G9"/>
<dbReference type="Proteomes" id="UP000507245">
    <property type="component" value="Unassembled WGS sequence"/>
</dbReference>
<reference evidence="5" key="1">
    <citation type="journal article" date="2020" name="Genome Biol.">
        <title>Gamete binning: chromosome-level and haplotype-resolved genome assembly enabled by high-throughput single-cell sequencing of gamete genomes.</title>
        <authorList>
            <person name="Campoy J.A."/>
            <person name="Sun H."/>
            <person name="Goel M."/>
            <person name="Jiao W.-B."/>
            <person name="Folz-Donahue K."/>
            <person name="Wang N."/>
            <person name="Rubio M."/>
            <person name="Liu C."/>
            <person name="Kukat C."/>
            <person name="Ruiz D."/>
            <person name="Huettel B."/>
            <person name="Schneeberger K."/>
        </authorList>
    </citation>
    <scope>NUCLEOTIDE SEQUENCE [LARGE SCALE GENOMIC DNA]</scope>
    <source>
        <strain evidence="5">cv. Rojo Pasion</strain>
    </source>
</reference>
<gene>
    <name evidence="2" type="ORF">CURHAP_LOCUS18689</name>
    <name evidence="3" type="ORF">ORAREDHAP_LOCUS18660</name>
</gene>
<keyword evidence="5" id="KW-1185">Reference proteome</keyword>
<reference evidence="2 4" key="2">
    <citation type="submission" date="2020-05" db="EMBL/GenBank/DDBJ databases">
        <authorList>
            <person name="Campoy J."/>
            <person name="Schneeberger K."/>
            <person name="Spophaly S."/>
        </authorList>
    </citation>
    <scope>NUCLEOTIDE SEQUENCE [LARGE SCALE GENOMIC DNA]</scope>
    <source>
        <strain evidence="2">PruArmRojPasFocal</strain>
    </source>
</reference>
<evidence type="ECO:0000313" key="3">
    <source>
        <dbReference type="EMBL" id="CAB4302778.1"/>
    </source>
</evidence>
<evidence type="ECO:0000313" key="4">
    <source>
        <dbReference type="Proteomes" id="UP000507222"/>
    </source>
</evidence>
<proteinExistence type="predicted"/>
<evidence type="ECO:0000313" key="5">
    <source>
        <dbReference type="Proteomes" id="UP000507245"/>
    </source>
</evidence>
<sequence>MPVTKNSGKYLGVPLIHERRKCKGLESKIVEYGGTGIFKASRKKGRALRIWLKQRIRSKPILSQLIRSPPARKEIFNQPSKEPIPLPQSSPGRKRVETESQDSHPGIGYRQADQRSKESKPRRKGKAEKTVFNRTGYEPKSG</sequence>
<dbReference type="Proteomes" id="UP000507222">
    <property type="component" value="Unassembled WGS sequence"/>
</dbReference>
<evidence type="ECO:0000256" key="1">
    <source>
        <dbReference type="SAM" id="MobiDB-lite"/>
    </source>
</evidence>
<dbReference type="EMBL" id="CAEKKB010000003">
    <property type="protein sequence ID" value="CAB4302778.1"/>
    <property type="molecule type" value="Genomic_DNA"/>
</dbReference>
<feature type="region of interest" description="Disordered" evidence="1">
    <location>
        <begin position="70"/>
        <end position="142"/>
    </location>
</feature>
<evidence type="ECO:0000313" key="2">
    <source>
        <dbReference type="EMBL" id="CAB4272139.1"/>
    </source>
</evidence>
<organism evidence="2 4">
    <name type="scientific">Prunus armeniaca</name>
    <name type="common">Apricot</name>
    <name type="synonym">Armeniaca vulgaris</name>
    <dbReference type="NCBI Taxonomy" id="36596"/>
    <lineage>
        <taxon>Eukaryota</taxon>
        <taxon>Viridiplantae</taxon>
        <taxon>Streptophyta</taxon>
        <taxon>Embryophyta</taxon>
        <taxon>Tracheophyta</taxon>
        <taxon>Spermatophyta</taxon>
        <taxon>Magnoliopsida</taxon>
        <taxon>eudicotyledons</taxon>
        <taxon>Gunneridae</taxon>
        <taxon>Pentapetalae</taxon>
        <taxon>rosids</taxon>
        <taxon>fabids</taxon>
        <taxon>Rosales</taxon>
        <taxon>Rosaceae</taxon>
        <taxon>Amygdaloideae</taxon>
        <taxon>Amygdaleae</taxon>
        <taxon>Prunus</taxon>
    </lineage>
</organism>
<protein>
    <submittedName>
        <fullName evidence="2">Uncharacterized protein</fullName>
    </submittedName>
</protein>
<accession>A0A6J5U7G9</accession>
<name>A0A6J5U7G9_PRUAR</name>